<evidence type="ECO:0000256" key="4">
    <source>
        <dbReference type="ARBA" id="ARBA00011718"/>
    </source>
</evidence>
<dbReference type="PANTHER" id="PTHR33909">
    <property type="entry name" value="SEC TRANSLOCON ACCESSORY COMPLEX SUBUNIT YAJC"/>
    <property type="match status" value="1"/>
</dbReference>
<keyword evidence="12 13" id="KW-0472">Membrane</keyword>
<keyword evidence="11" id="KW-0811">Translocation</keyword>
<protein>
    <recommendedName>
        <fullName evidence="5">Sec translocon accessory complex subunit YajC</fullName>
    </recommendedName>
</protein>
<keyword evidence="10 13" id="KW-1133">Transmembrane helix</keyword>
<reference evidence="15" key="1">
    <citation type="journal article" date="2019" name="Int. J. Syst. Evol. Microbiol.">
        <title>The Global Catalogue of Microorganisms (GCM) 10K type strain sequencing project: providing services to taxonomists for standard genome sequencing and annotation.</title>
        <authorList>
            <consortium name="The Broad Institute Genomics Platform"/>
            <consortium name="The Broad Institute Genome Sequencing Center for Infectious Disease"/>
            <person name="Wu L."/>
            <person name="Ma J."/>
        </authorList>
    </citation>
    <scope>NUCLEOTIDE SEQUENCE [LARGE SCALE GENOMIC DNA]</scope>
    <source>
        <strain evidence="15">KCTC 52239</strain>
    </source>
</reference>
<keyword evidence="15" id="KW-1185">Reference proteome</keyword>
<evidence type="ECO:0000256" key="11">
    <source>
        <dbReference type="ARBA" id="ARBA00023010"/>
    </source>
</evidence>
<comment type="caution">
    <text evidence="14">The sequence shown here is derived from an EMBL/GenBank/DDBJ whole genome shotgun (WGS) entry which is preliminary data.</text>
</comment>
<keyword evidence="9" id="KW-0653">Protein transport</keyword>
<dbReference type="InterPro" id="IPR003849">
    <property type="entry name" value="Preprotein_translocase_YajC"/>
</dbReference>
<comment type="similarity">
    <text evidence="3">Belongs to the YajC family.</text>
</comment>
<dbReference type="RefSeq" id="WP_207467845.1">
    <property type="nucleotide sequence ID" value="NZ_JAFNAW010000017.1"/>
</dbReference>
<dbReference type="Proteomes" id="UP001595557">
    <property type="component" value="Unassembled WGS sequence"/>
</dbReference>
<feature type="transmembrane region" description="Helical" evidence="13">
    <location>
        <begin position="20"/>
        <end position="38"/>
    </location>
</feature>
<evidence type="ECO:0000256" key="9">
    <source>
        <dbReference type="ARBA" id="ARBA00022927"/>
    </source>
</evidence>
<keyword evidence="6" id="KW-0813">Transport</keyword>
<dbReference type="PRINTS" id="PR01853">
    <property type="entry name" value="YAJCTRNLCASE"/>
</dbReference>
<evidence type="ECO:0000313" key="14">
    <source>
        <dbReference type="EMBL" id="MFC3167605.1"/>
    </source>
</evidence>
<dbReference type="EMBL" id="JBHRTE010000027">
    <property type="protein sequence ID" value="MFC3167605.1"/>
    <property type="molecule type" value="Genomic_DNA"/>
</dbReference>
<accession>A0ABV7IAF6</accession>
<name>A0ABV7IAF6_9RHOB</name>
<evidence type="ECO:0000256" key="5">
    <source>
        <dbReference type="ARBA" id="ARBA00014962"/>
    </source>
</evidence>
<dbReference type="NCBIfam" id="TIGR00739">
    <property type="entry name" value="yajC"/>
    <property type="match status" value="1"/>
</dbReference>
<dbReference type="PANTHER" id="PTHR33909:SF1">
    <property type="entry name" value="SEC TRANSLOCON ACCESSORY COMPLEX SUBUNIT YAJC"/>
    <property type="match status" value="1"/>
</dbReference>
<evidence type="ECO:0000256" key="12">
    <source>
        <dbReference type="ARBA" id="ARBA00023136"/>
    </source>
</evidence>
<gene>
    <name evidence="14" type="primary">yajC</name>
    <name evidence="14" type="ORF">ACFOD7_06035</name>
</gene>
<evidence type="ECO:0000256" key="13">
    <source>
        <dbReference type="SAM" id="Phobius"/>
    </source>
</evidence>
<evidence type="ECO:0000256" key="7">
    <source>
        <dbReference type="ARBA" id="ARBA00022475"/>
    </source>
</evidence>
<evidence type="ECO:0000313" key="15">
    <source>
        <dbReference type="Proteomes" id="UP001595557"/>
    </source>
</evidence>
<evidence type="ECO:0000256" key="6">
    <source>
        <dbReference type="ARBA" id="ARBA00022448"/>
    </source>
</evidence>
<keyword evidence="7" id="KW-1003">Cell membrane</keyword>
<keyword evidence="8 13" id="KW-0812">Transmembrane</keyword>
<evidence type="ECO:0000256" key="10">
    <source>
        <dbReference type="ARBA" id="ARBA00022989"/>
    </source>
</evidence>
<evidence type="ECO:0000256" key="1">
    <source>
        <dbReference type="ARBA" id="ARBA00002061"/>
    </source>
</evidence>
<dbReference type="SMART" id="SM01323">
    <property type="entry name" value="YajC"/>
    <property type="match status" value="1"/>
</dbReference>
<sequence length="110" mass="11674">MFVTPAYAQAAGNAGSGAAFAQFIPLILIFAIMYFLMIRPQQKRVKQHKEMVSALKKGDQVVTQGGIIGKVASVRDDELEVEIATGVKVRVVRGTVSQVLSATTPVAANG</sequence>
<evidence type="ECO:0000256" key="2">
    <source>
        <dbReference type="ARBA" id="ARBA00004162"/>
    </source>
</evidence>
<comment type="function">
    <text evidence="1">The SecYEG-SecDF-YajC-YidC holo-translocon (HTL) protein secretase/insertase is a supercomplex required for protein secretion, insertion of proteins into membranes, and assembly of membrane protein complexes. While the SecYEG complex is essential for assembly of a number of proteins and complexes, the SecDF-YajC-YidC subcomplex facilitates these functions.</text>
</comment>
<comment type="subcellular location">
    <subcellularLocation>
        <location evidence="2">Cell membrane</location>
        <topology evidence="2">Single-pass membrane protein</topology>
    </subcellularLocation>
</comment>
<evidence type="ECO:0000256" key="8">
    <source>
        <dbReference type="ARBA" id="ARBA00022692"/>
    </source>
</evidence>
<organism evidence="14 15">
    <name type="scientific">Paracoccus fontiphilus</name>
    <dbReference type="NCBI Taxonomy" id="1815556"/>
    <lineage>
        <taxon>Bacteria</taxon>
        <taxon>Pseudomonadati</taxon>
        <taxon>Pseudomonadota</taxon>
        <taxon>Alphaproteobacteria</taxon>
        <taxon>Rhodobacterales</taxon>
        <taxon>Paracoccaceae</taxon>
        <taxon>Paracoccus</taxon>
    </lineage>
</organism>
<evidence type="ECO:0000256" key="3">
    <source>
        <dbReference type="ARBA" id="ARBA00006742"/>
    </source>
</evidence>
<comment type="subunit">
    <text evidence="4">Part of the SecDF-YidC-YajC translocase complex. The SecDF-YidC-YajC translocase forms a supercomplex with SecYEG, called the holo-translocon (HTL).</text>
</comment>
<dbReference type="Pfam" id="PF02699">
    <property type="entry name" value="YajC"/>
    <property type="match status" value="1"/>
</dbReference>
<proteinExistence type="inferred from homology"/>